<dbReference type="AlphaFoldDB" id="A0A1M4N052"/>
<dbReference type="CDD" id="cd12797">
    <property type="entry name" value="M23_peptidase"/>
    <property type="match status" value="1"/>
</dbReference>
<dbReference type="Gene3D" id="3.10.350.10">
    <property type="entry name" value="LysM domain"/>
    <property type="match status" value="2"/>
</dbReference>
<sequence length="413" mass="42937">MAADDKSPHERMIEMTRFAYMRFPKAMTAVLGVGLLSACDPNSMDVDFRSVGKGFDTSSAVTGGTLSRPAPDARGVISYPSYQVALARNGETVQQVADRLGISAQELASYNGLKTGDRLQRNELLALPTKIDNSISAPSGIQTTSLGAPSVDITTMAGNAIENSPTTISPPANATPAPAAPAGPTPVRHKVVRGETAFIIARQYGVSVRSLGEWNGLDSNFTVREGQVLLIPVSEQTAAARTAASTAVAEKPQSPGNGSPTPTPPSATTPLPKEQTQAASEPVAAPAAPEVKQTAKAGGRLGWPVQGNIVRDYKKGTNEGIDIASSAGTSVKAAEAGTVAAITADANQVPILVVKHAGNLLTVYAYINDLQVKKGDTVSRGQTIAKVRAGSPAILHFEVRDGFESVDPTDYLN</sequence>
<accession>A0A1M4N052</accession>
<feature type="region of interest" description="Disordered" evidence="1">
    <location>
        <begin position="242"/>
        <end position="298"/>
    </location>
</feature>
<feature type="region of interest" description="Disordered" evidence="1">
    <location>
        <begin position="161"/>
        <end position="187"/>
    </location>
</feature>
<name>A0A1M4N052_9RHOB</name>
<feature type="compositionally biased region" description="Low complexity" evidence="1">
    <location>
        <begin position="242"/>
        <end position="260"/>
    </location>
</feature>
<dbReference type="Proteomes" id="UP000184085">
    <property type="component" value="Unassembled WGS sequence"/>
</dbReference>
<dbReference type="Pfam" id="PF01551">
    <property type="entry name" value="Peptidase_M23"/>
    <property type="match status" value="1"/>
</dbReference>
<reference evidence="4" key="1">
    <citation type="submission" date="2016-09" db="EMBL/GenBank/DDBJ databases">
        <authorList>
            <person name="Wibberg D."/>
        </authorList>
    </citation>
    <scope>NUCLEOTIDE SEQUENCE [LARGE SCALE GENOMIC DNA]</scope>
</reference>
<dbReference type="InterPro" id="IPR018392">
    <property type="entry name" value="LysM"/>
</dbReference>
<keyword evidence="4" id="KW-1185">Reference proteome</keyword>
<dbReference type="PROSITE" id="PS51782">
    <property type="entry name" value="LYSM"/>
    <property type="match status" value="1"/>
</dbReference>
<evidence type="ECO:0000259" key="2">
    <source>
        <dbReference type="PROSITE" id="PS51782"/>
    </source>
</evidence>
<evidence type="ECO:0000256" key="1">
    <source>
        <dbReference type="SAM" id="MobiDB-lite"/>
    </source>
</evidence>
<dbReference type="InterPro" id="IPR036779">
    <property type="entry name" value="LysM_dom_sf"/>
</dbReference>
<dbReference type="PANTHER" id="PTHR21666:SF270">
    <property type="entry name" value="MUREIN HYDROLASE ACTIVATOR ENVC"/>
    <property type="match status" value="1"/>
</dbReference>
<dbReference type="InterPro" id="IPR016047">
    <property type="entry name" value="M23ase_b-sheet_dom"/>
</dbReference>
<dbReference type="EMBL" id="FMJB01000055">
    <property type="protein sequence ID" value="SCM68240.1"/>
    <property type="molecule type" value="Genomic_DNA"/>
</dbReference>
<dbReference type="SUPFAM" id="SSF51261">
    <property type="entry name" value="Duplicated hybrid motif"/>
    <property type="match status" value="1"/>
</dbReference>
<dbReference type="RefSeq" id="WP_246802544.1">
    <property type="nucleotide sequence ID" value="NZ_FMJB01000055.1"/>
</dbReference>
<evidence type="ECO:0000313" key="3">
    <source>
        <dbReference type="EMBL" id="SCM68240.1"/>
    </source>
</evidence>
<dbReference type="Gene3D" id="2.70.70.10">
    <property type="entry name" value="Glucose Permease (Domain IIA)"/>
    <property type="match status" value="1"/>
</dbReference>
<dbReference type="PANTHER" id="PTHR21666">
    <property type="entry name" value="PEPTIDASE-RELATED"/>
    <property type="match status" value="1"/>
</dbReference>
<organism evidence="3 4">
    <name type="scientific">Donghicola eburneus</name>
    <dbReference type="NCBI Taxonomy" id="393278"/>
    <lineage>
        <taxon>Bacteria</taxon>
        <taxon>Pseudomonadati</taxon>
        <taxon>Pseudomonadota</taxon>
        <taxon>Alphaproteobacteria</taxon>
        <taxon>Rhodobacterales</taxon>
        <taxon>Roseobacteraceae</taxon>
        <taxon>Donghicola</taxon>
    </lineage>
</organism>
<feature type="compositionally biased region" description="Low complexity" evidence="1">
    <location>
        <begin position="268"/>
        <end position="291"/>
    </location>
</feature>
<dbReference type="InterPro" id="IPR011055">
    <property type="entry name" value="Dup_hybrid_motif"/>
</dbReference>
<protein>
    <submittedName>
        <fullName evidence="3">Putative peptidase M23</fullName>
    </submittedName>
</protein>
<dbReference type="InterPro" id="IPR050570">
    <property type="entry name" value="Cell_wall_metabolism_enzyme"/>
</dbReference>
<proteinExistence type="predicted"/>
<dbReference type="SMART" id="SM00257">
    <property type="entry name" value="LysM"/>
    <property type="match status" value="2"/>
</dbReference>
<feature type="domain" description="LysM" evidence="2">
    <location>
        <begin position="187"/>
        <end position="231"/>
    </location>
</feature>
<gene>
    <name evidence="3" type="ORF">KARMA_2455</name>
</gene>
<evidence type="ECO:0000313" key="4">
    <source>
        <dbReference type="Proteomes" id="UP000184085"/>
    </source>
</evidence>
<dbReference type="Pfam" id="PF01476">
    <property type="entry name" value="LysM"/>
    <property type="match status" value="2"/>
</dbReference>
<feature type="compositionally biased region" description="Low complexity" evidence="1">
    <location>
        <begin position="165"/>
        <end position="177"/>
    </location>
</feature>
<dbReference type="GO" id="GO:0004222">
    <property type="term" value="F:metalloendopeptidase activity"/>
    <property type="evidence" value="ECO:0007669"/>
    <property type="project" value="TreeGrafter"/>
</dbReference>
<dbReference type="CDD" id="cd00118">
    <property type="entry name" value="LysM"/>
    <property type="match status" value="2"/>
</dbReference>